<dbReference type="PROSITE" id="PS50263">
    <property type="entry name" value="CN_HYDROLASE"/>
    <property type="match status" value="1"/>
</dbReference>
<dbReference type="EMBL" id="JABFCT010000009">
    <property type="protein sequence ID" value="KAF5873176.1"/>
    <property type="molecule type" value="Genomic_DNA"/>
</dbReference>
<keyword evidence="3" id="KW-1185">Reference proteome</keyword>
<protein>
    <submittedName>
        <fullName evidence="2">Putative carbon-nitrogen hydrolase protein</fullName>
    </submittedName>
</protein>
<dbReference type="Proteomes" id="UP000531561">
    <property type="component" value="Unassembled WGS sequence"/>
</dbReference>
<evidence type="ECO:0000259" key="1">
    <source>
        <dbReference type="PROSITE" id="PS50263"/>
    </source>
</evidence>
<dbReference type="GO" id="GO:0030163">
    <property type="term" value="P:protein catabolic process"/>
    <property type="evidence" value="ECO:0007669"/>
    <property type="project" value="TreeGrafter"/>
</dbReference>
<dbReference type="InterPro" id="IPR039703">
    <property type="entry name" value="Nta1"/>
</dbReference>
<dbReference type="GO" id="GO:0008418">
    <property type="term" value="F:protein-N-terminal asparagine amidohydrolase activity"/>
    <property type="evidence" value="ECO:0007669"/>
    <property type="project" value="InterPro"/>
</dbReference>
<dbReference type="RefSeq" id="XP_037192122.1">
    <property type="nucleotide sequence ID" value="XM_037338816.1"/>
</dbReference>
<reference evidence="2 3" key="1">
    <citation type="journal article" date="2020" name="Phytopathology">
        <title>A high-quality genome resource of Botrytis fragariae, a new and rapidly spreading fungal pathogen causing strawberry gray mold in the U.S.A.</title>
        <authorList>
            <person name="Wu Y."/>
            <person name="Saski C.A."/>
            <person name="Schnabel G."/>
            <person name="Xiao S."/>
            <person name="Hu M."/>
        </authorList>
    </citation>
    <scope>NUCLEOTIDE SEQUENCE [LARGE SCALE GENOMIC DNA]</scope>
    <source>
        <strain evidence="2 3">BVB16</strain>
    </source>
</reference>
<dbReference type="PANTHER" id="PTHR11750:SF26">
    <property type="entry name" value="PROTEIN N-TERMINAL AMIDASE"/>
    <property type="match status" value="1"/>
</dbReference>
<dbReference type="InterPro" id="IPR003010">
    <property type="entry name" value="C-N_Hydrolase"/>
</dbReference>
<keyword evidence="2" id="KW-0378">Hydrolase</keyword>
<comment type="caution">
    <text evidence="2">The sequence shown here is derived from an EMBL/GenBank/DDBJ whole genome shotgun (WGS) entry which is preliminary data.</text>
</comment>
<dbReference type="Pfam" id="PF00795">
    <property type="entry name" value="CN_hydrolase"/>
    <property type="match status" value="1"/>
</dbReference>
<dbReference type="GO" id="GO:0070773">
    <property type="term" value="F:protein-N-terminal glutamine amidohydrolase activity"/>
    <property type="evidence" value="ECO:0007669"/>
    <property type="project" value="InterPro"/>
</dbReference>
<gene>
    <name evidence="2" type="ORF">Bfra_008454</name>
</gene>
<dbReference type="PANTHER" id="PTHR11750">
    <property type="entry name" value="PROTEIN N-TERMINAL AMIDASE"/>
    <property type="match status" value="1"/>
</dbReference>
<evidence type="ECO:0000313" key="3">
    <source>
        <dbReference type="Proteomes" id="UP000531561"/>
    </source>
</evidence>
<name>A0A8H6ASW0_9HELO</name>
<accession>A0A8H6ASW0</accession>
<sequence>MRVACLQFCPKLCEVKENIRLADSLLAGVLRSQLDLLVLPELALTDHSLEIQGAGPSSQWAQATAQRLNCIVSIGYPEKAITPSPTTVSRTPTGSDRRYNYNSTIVYGPSGDCLAHYRKHFLLPADTKWASEPVNHFGELEKFSTHYIREPLDTQVALGICMDLNPYQGTAPWTDFEFANHVVYSGAKLVILSMAWYSDLPKEDYEEGNVHEPDLKVFAYWVERLRPLLDANQEVVIVLANRCGSEADIRYVGTSTVLKIGKGSVRAWNLLGRGEQKCLVVDTGTDPEYIWDWRRKLFSDCPETGAESGVEREGMEAVFVEQVA</sequence>
<dbReference type="Gene3D" id="3.60.110.10">
    <property type="entry name" value="Carbon-nitrogen hydrolase"/>
    <property type="match status" value="1"/>
</dbReference>
<dbReference type="OrthoDB" id="201515at2759"/>
<dbReference type="AlphaFoldDB" id="A0A8H6ASW0"/>
<proteinExistence type="predicted"/>
<dbReference type="InterPro" id="IPR036526">
    <property type="entry name" value="C-N_Hydrolase_sf"/>
</dbReference>
<dbReference type="GeneID" id="59262508"/>
<evidence type="ECO:0000313" key="2">
    <source>
        <dbReference type="EMBL" id="KAF5873176.1"/>
    </source>
</evidence>
<feature type="domain" description="CN hydrolase" evidence="1">
    <location>
        <begin position="1"/>
        <end position="287"/>
    </location>
</feature>
<organism evidence="2 3">
    <name type="scientific">Botrytis fragariae</name>
    <dbReference type="NCBI Taxonomy" id="1964551"/>
    <lineage>
        <taxon>Eukaryota</taxon>
        <taxon>Fungi</taxon>
        <taxon>Dikarya</taxon>
        <taxon>Ascomycota</taxon>
        <taxon>Pezizomycotina</taxon>
        <taxon>Leotiomycetes</taxon>
        <taxon>Helotiales</taxon>
        <taxon>Sclerotiniaceae</taxon>
        <taxon>Botrytis</taxon>
    </lineage>
</organism>
<dbReference type="SUPFAM" id="SSF56317">
    <property type="entry name" value="Carbon-nitrogen hydrolase"/>
    <property type="match status" value="1"/>
</dbReference>